<comment type="similarity">
    <text evidence="5 6">Belongs to the adenylate kinase family.</text>
</comment>
<dbReference type="EMBL" id="LBYI01000024">
    <property type="protein sequence ID" value="KKR49551.1"/>
    <property type="molecule type" value="Genomic_DNA"/>
</dbReference>
<feature type="binding site" evidence="5">
    <location>
        <position position="92"/>
    </location>
    <ligand>
        <name>AMP</name>
        <dbReference type="ChEBI" id="CHEBI:456215"/>
    </ligand>
</feature>
<dbReference type="CDD" id="cd01428">
    <property type="entry name" value="ADK"/>
    <property type="match status" value="1"/>
</dbReference>
<keyword evidence="1 5" id="KW-0808">Transferase</keyword>
<evidence type="ECO:0000256" key="2">
    <source>
        <dbReference type="ARBA" id="ARBA00022727"/>
    </source>
</evidence>
<keyword evidence="5 7" id="KW-0067">ATP-binding</keyword>
<evidence type="ECO:0000256" key="6">
    <source>
        <dbReference type="RuleBase" id="RU003330"/>
    </source>
</evidence>
<comment type="caution">
    <text evidence="8">The sequence shown here is derived from an EMBL/GenBank/DDBJ whole genome shotgun (WGS) entry which is preliminary data.</text>
</comment>
<comment type="subunit">
    <text evidence="5 7">Monomer.</text>
</comment>
<feature type="region of interest" description="NMP" evidence="5">
    <location>
        <begin position="30"/>
        <end position="59"/>
    </location>
</feature>
<dbReference type="Pfam" id="PF00406">
    <property type="entry name" value="ADK"/>
    <property type="match status" value="1"/>
</dbReference>
<evidence type="ECO:0000256" key="3">
    <source>
        <dbReference type="ARBA" id="ARBA00022741"/>
    </source>
</evidence>
<dbReference type="Gene3D" id="3.40.50.300">
    <property type="entry name" value="P-loop containing nucleotide triphosphate hydrolases"/>
    <property type="match status" value="1"/>
</dbReference>
<feature type="binding site" evidence="5">
    <location>
        <position position="133"/>
    </location>
    <ligand>
        <name>AMP</name>
        <dbReference type="ChEBI" id="CHEBI:456215"/>
    </ligand>
</feature>
<feature type="binding site" evidence="5">
    <location>
        <position position="36"/>
    </location>
    <ligand>
        <name>AMP</name>
        <dbReference type="ChEBI" id="CHEBI:456215"/>
    </ligand>
</feature>
<comment type="subcellular location">
    <subcellularLocation>
        <location evidence="5 7">Cytoplasm</location>
    </subcellularLocation>
</comment>
<dbReference type="SUPFAM" id="SSF52540">
    <property type="entry name" value="P-loop containing nucleoside triphosphate hydrolases"/>
    <property type="match status" value="1"/>
</dbReference>
<dbReference type="GO" id="GO:0005524">
    <property type="term" value="F:ATP binding"/>
    <property type="evidence" value="ECO:0007669"/>
    <property type="project" value="UniProtKB-UniRule"/>
</dbReference>
<name>A0A0G0RI56_9BACT</name>
<dbReference type="PRINTS" id="PR00094">
    <property type="entry name" value="ADENYLTKNASE"/>
</dbReference>
<feature type="binding site" evidence="5">
    <location>
        <begin position="85"/>
        <end position="88"/>
    </location>
    <ligand>
        <name>AMP</name>
        <dbReference type="ChEBI" id="CHEBI:456215"/>
    </ligand>
</feature>
<feature type="binding site" evidence="5">
    <location>
        <begin position="57"/>
        <end position="59"/>
    </location>
    <ligand>
        <name>AMP</name>
        <dbReference type="ChEBI" id="CHEBI:456215"/>
    </ligand>
</feature>
<dbReference type="InterPro" id="IPR027417">
    <property type="entry name" value="P-loop_NTPase"/>
</dbReference>
<keyword evidence="3 5" id="KW-0547">Nucleotide-binding</keyword>
<evidence type="ECO:0000256" key="5">
    <source>
        <dbReference type="HAMAP-Rule" id="MF_00235"/>
    </source>
</evidence>
<organism evidence="8 9">
    <name type="scientific">Candidatus Curtissbacteria bacterium GW2011_GWA1_40_16</name>
    <dbReference type="NCBI Taxonomy" id="1618405"/>
    <lineage>
        <taxon>Bacteria</taxon>
        <taxon>Candidatus Curtissiibacteriota</taxon>
    </lineage>
</organism>
<dbReference type="GO" id="GO:0005737">
    <property type="term" value="C:cytoplasm"/>
    <property type="evidence" value="ECO:0007669"/>
    <property type="project" value="UniProtKB-SubCell"/>
</dbReference>
<keyword evidence="5" id="KW-0963">Cytoplasm</keyword>
<dbReference type="HAMAP" id="MF_00235">
    <property type="entry name" value="Adenylate_kinase_Adk"/>
    <property type="match status" value="1"/>
</dbReference>
<accession>A0A0G0RI56</accession>
<feature type="binding site" evidence="5">
    <location>
        <position position="120"/>
    </location>
    <ligand>
        <name>ATP</name>
        <dbReference type="ChEBI" id="CHEBI:30616"/>
    </ligand>
</feature>
<comment type="catalytic activity">
    <reaction evidence="5 7">
        <text>AMP + ATP = 2 ADP</text>
        <dbReference type="Rhea" id="RHEA:12973"/>
        <dbReference type="ChEBI" id="CHEBI:30616"/>
        <dbReference type="ChEBI" id="CHEBI:456215"/>
        <dbReference type="ChEBI" id="CHEBI:456216"/>
        <dbReference type="EC" id="2.7.4.3"/>
    </reaction>
</comment>
<comment type="function">
    <text evidence="5">Catalyzes the reversible transfer of the terminal phosphate group between ATP and AMP. Plays an important role in cellular energy homeostasis and in adenine nucleotide metabolism.</text>
</comment>
<feature type="binding site" evidence="5">
    <location>
        <position position="161"/>
    </location>
    <ligand>
        <name>ATP</name>
        <dbReference type="ChEBI" id="CHEBI:30616"/>
    </ligand>
</feature>
<keyword evidence="4 5" id="KW-0418">Kinase</keyword>
<dbReference type="InterPro" id="IPR033690">
    <property type="entry name" value="Adenylat_kinase_CS"/>
</dbReference>
<dbReference type="PROSITE" id="PS00113">
    <property type="entry name" value="ADENYLATE_KINASE"/>
    <property type="match status" value="1"/>
</dbReference>
<evidence type="ECO:0000256" key="4">
    <source>
        <dbReference type="ARBA" id="ARBA00022777"/>
    </source>
</evidence>
<reference evidence="8 9" key="1">
    <citation type="journal article" date="2015" name="Nature">
        <title>rRNA introns, odd ribosomes, and small enigmatic genomes across a large radiation of phyla.</title>
        <authorList>
            <person name="Brown C.T."/>
            <person name="Hug L.A."/>
            <person name="Thomas B.C."/>
            <person name="Sharon I."/>
            <person name="Castelle C.J."/>
            <person name="Singh A."/>
            <person name="Wilkins M.J."/>
            <person name="Williams K.H."/>
            <person name="Banfield J.F."/>
        </authorList>
    </citation>
    <scope>NUCLEOTIDE SEQUENCE [LARGE SCALE GENOMIC DNA]</scope>
</reference>
<evidence type="ECO:0000256" key="7">
    <source>
        <dbReference type="RuleBase" id="RU003331"/>
    </source>
</evidence>
<dbReference type="PATRIC" id="fig|1618405.3.peg.775"/>
<gene>
    <name evidence="5" type="primary">adk</name>
    <name evidence="8" type="ORF">UT84_C0024G0002</name>
</gene>
<sequence>MKFIFLGIQGSGKSTQAKMLAEKLGLPYIEMGQLFRDKRADDDEDAQKIRQTIDQGKLVPDELAKRTLKQRLANPDCQNGYVLDGYPRNEAQLTVLDKDIDIVFNIKISDSEAIKRLMLRGRHDDTQESLQKRMGWHHRETEPLLSSFKKMGILEEIDGERTIEEIQKDIEGKVSNYEKQLDQI</sequence>
<dbReference type="GO" id="GO:0044209">
    <property type="term" value="P:AMP salvage"/>
    <property type="evidence" value="ECO:0007669"/>
    <property type="project" value="UniProtKB-UniRule"/>
</dbReference>
<evidence type="ECO:0000313" key="8">
    <source>
        <dbReference type="EMBL" id="KKR49551.1"/>
    </source>
</evidence>
<feature type="binding site" evidence="5">
    <location>
        <position position="122"/>
    </location>
    <ligand>
        <name>AMP</name>
        <dbReference type="ChEBI" id="CHEBI:456215"/>
    </ligand>
</feature>
<dbReference type="GO" id="GO:0004017">
    <property type="term" value="F:AMP kinase activity"/>
    <property type="evidence" value="ECO:0007669"/>
    <property type="project" value="UniProtKB-UniRule"/>
</dbReference>
<dbReference type="InterPro" id="IPR000850">
    <property type="entry name" value="Adenylat/UMP-CMP_kin"/>
</dbReference>
<feature type="binding site" evidence="5">
    <location>
        <begin position="10"/>
        <end position="15"/>
    </location>
    <ligand>
        <name>ATP</name>
        <dbReference type="ChEBI" id="CHEBI:30616"/>
    </ligand>
</feature>
<dbReference type="EC" id="2.7.4.3" evidence="5 7"/>
<dbReference type="Proteomes" id="UP000034531">
    <property type="component" value="Unassembled WGS sequence"/>
</dbReference>
<comment type="domain">
    <text evidence="5">Consists of three domains, a large central CORE domain and two small peripheral domains, NMPbind and LID, which undergo movements during catalysis. The LID domain closes over the site of phosphoryl transfer upon ATP binding. Assembling and dissambling the active center during each catalytic cycle provides an effective means to prevent ATP hydrolysis.</text>
</comment>
<comment type="pathway">
    <text evidence="5">Purine metabolism; AMP biosynthesis via salvage pathway; AMP from ADP: step 1/1.</text>
</comment>
<evidence type="ECO:0000256" key="1">
    <source>
        <dbReference type="ARBA" id="ARBA00022679"/>
    </source>
</evidence>
<dbReference type="AlphaFoldDB" id="A0A0G0RI56"/>
<proteinExistence type="inferred from homology"/>
<keyword evidence="2 5" id="KW-0545">Nucleotide biosynthesis</keyword>
<dbReference type="UniPathway" id="UPA00588">
    <property type="reaction ID" value="UER00649"/>
</dbReference>
<comment type="caution">
    <text evidence="5">Lacks conserved residue(s) required for the propagation of feature annotation.</text>
</comment>
<evidence type="ECO:0000313" key="9">
    <source>
        <dbReference type="Proteomes" id="UP000034531"/>
    </source>
</evidence>
<protein>
    <recommendedName>
        <fullName evidence="5 7">Adenylate kinase</fullName>
        <shortName evidence="5">AK</shortName>
        <ecNumber evidence="5 7">2.7.4.3</ecNumber>
    </recommendedName>
    <alternativeName>
        <fullName evidence="5">ATP-AMP transphosphorylase</fullName>
    </alternativeName>
    <alternativeName>
        <fullName evidence="5">ATP:AMP phosphotransferase</fullName>
    </alternativeName>
    <alternativeName>
        <fullName evidence="5">Adenylate monophosphate kinase</fullName>
    </alternativeName>
</protein>
<dbReference type="PANTHER" id="PTHR23359">
    <property type="entry name" value="NUCLEOTIDE KINASE"/>
    <property type="match status" value="1"/>
</dbReference>